<feature type="signal peptide" evidence="1">
    <location>
        <begin position="1"/>
        <end position="22"/>
    </location>
</feature>
<keyword evidence="3" id="KW-1185">Reference proteome</keyword>
<reference evidence="3" key="1">
    <citation type="journal article" date="2019" name="Int. J. Syst. Evol. Microbiol.">
        <title>The Global Catalogue of Microorganisms (GCM) 10K type strain sequencing project: providing services to taxonomists for standard genome sequencing and annotation.</title>
        <authorList>
            <consortium name="The Broad Institute Genomics Platform"/>
            <consortium name="The Broad Institute Genome Sequencing Center for Infectious Disease"/>
            <person name="Wu L."/>
            <person name="Ma J."/>
        </authorList>
    </citation>
    <scope>NUCLEOTIDE SEQUENCE [LARGE SCALE GENOMIC DNA]</scope>
    <source>
        <strain evidence="3">CECT 7649</strain>
    </source>
</reference>
<proteinExistence type="predicted"/>
<feature type="chain" id="PRO_5046951265" evidence="1">
    <location>
        <begin position="23"/>
        <end position="117"/>
    </location>
</feature>
<name>A0ABW3J1K6_9FLAO</name>
<dbReference type="Proteomes" id="UP001597051">
    <property type="component" value="Unassembled WGS sequence"/>
</dbReference>
<comment type="caution">
    <text evidence="2">The sequence shown here is derived from an EMBL/GenBank/DDBJ whole genome shotgun (WGS) entry which is preliminary data.</text>
</comment>
<dbReference type="RefSeq" id="WP_379753304.1">
    <property type="nucleotide sequence ID" value="NZ_JBHSYB010000006.1"/>
</dbReference>
<evidence type="ECO:0000256" key="1">
    <source>
        <dbReference type="SAM" id="SignalP"/>
    </source>
</evidence>
<organism evidence="2 3">
    <name type="scientific">Flavobacterium myungsuense</name>
    <dbReference type="NCBI Taxonomy" id="651823"/>
    <lineage>
        <taxon>Bacteria</taxon>
        <taxon>Pseudomonadati</taxon>
        <taxon>Bacteroidota</taxon>
        <taxon>Flavobacteriia</taxon>
        <taxon>Flavobacteriales</taxon>
        <taxon>Flavobacteriaceae</taxon>
        <taxon>Flavobacterium</taxon>
    </lineage>
</organism>
<evidence type="ECO:0000313" key="3">
    <source>
        <dbReference type="Proteomes" id="UP001597051"/>
    </source>
</evidence>
<gene>
    <name evidence="2" type="ORF">ACFQ0S_07520</name>
</gene>
<protein>
    <submittedName>
        <fullName evidence="2">Secretion protein</fullName>
    </submittedName>
</protein>
<dbReference type="EMBL" id="JBHTIZ010000021">
    <property type="protein sequence ID" value="MFD0984323.1"/>
    <property type="molecule type" value="Genomic_DNA"/>
</dbReference>
<keyword evidence="1" id="KW-0732">Signal</keyword>
<evidence type="ECO:0000313" key="2">
    <source>
        <dbReference type="EMBL" id="MFD0984323.1"/>
    </source>
</evidence>
<dbReference type="Gene3D" id="2.60.40.3080">
    <property type="match status" value="1"/>
</dbReference>
<accession>A0ABW3J1K6</accession>
<sequence>MKKIIKLSIVFAFVLTSMGTYASEENSFLIVRKGNEKEIKVSFNGVNKATVSIYDVENNLIYSEIATAKEGVSRIYNLQEFPSGTYYFVVETSLKKVKHEIIISNQEIATVTTREIQ</sequence>